<comment type="caution">
    <text evidence="3">The sequence shown here is derived from an EMBL/GenBank/DDBJ whole genome shotgun (WGS) entry which is preliminary data.</text>
</comment>
<evidence type="ECO:0000256" key="1">
    <source>
        <dbReference type="SAM" id="Phobius"/>
    </source>
</evidence>
<sequence length="172" mass="18791">MMEPPALPEASLHPLETNTGWQPLPRRGAVFAAVGSAIGMAIPLTLAAGIVPLAFHYAHWLLAGCAGLLVGLAWGAWFGWRRHRLTFWRLDEQALGVRRGHLWQSESHVPISRVQHLDLGRGPLQRMAGLATLTVHTAGTRMNTVAIAGLALADAERLRDRLARQLDHDDAL</sequence>
<protein>
    <submittedName>
        <fullName evidence="3">PH domain-containing protein</fullName>
    </submittedName>
</protein>
<dbReference type="Proteomes" id="UP001301653">
    <property type="component" value="Unassembled WGS sequence"/>
</dbReference>
<accession>A0ABU5V4Q9</accession>
<keyword evidence="4" id="KW-1185">Reference proteome</keyword>
<name>A0ABU5V4Q9_9GAMM</name>
<organism evidence="3 4">
    <name type="scientific">Stenotrophomonas capsici</name>
    <dbReference type="NCBI Taxonomy" id="3110230"/>
    <lineage>
        <taxon>Bacteria</taxon>
        <taxon>Pseudomonadati</taxon>
        <taxon>Pseudomonadota</taxon>
        <taxon>Gammaproteobacteria</taxon>
        <taxon>Lysobacterales</taxon>
        <taxon>Lysobacteraceae</taxon>
        <taxon>Stenotrophomonas</taxon>
    </lineage>
</organism>
<dbReference type="PANTHER" id="PTHR34473">
    <property type="entry name" value="UPF0699 TRANSMEMBRANE PROTEIN YDBS"/>
    <property type="match status" value="1"/>
</dbReference>
<feature type="transmembrane region" description="Helical" evidence="1">
    <location>
        <begin position="57"/>
        <end position="80"/>
    </location>
</feature>
<proteinExistence type="predicted"/>
<keyword evidence="1" id="KW-0812">Transmembrane</keyword>
<dbReference type="RefSeq" id="WP_323439025.1">
    <property type="nucleotide sequence ID" value="NZ_JAYFUH010000241.1"/>
</dbReference>
<evidence type="ECO:0000313" key="3">
    <source>
        <dbReference type="EMBL" id="MEA5668334.1"/>
    </source>
</evidence>
<gene>
    <name evidence="3" type="ORF">VA603_12365</name>
</gene>
<keyword evidence="1" id="KW-1133">Transmembrane helix</keyword>
<feature type="transmembrane region" description="Helical" evidence="1">
    <location>
        <begin position="29"/>
        <end position="51"/>
    </location>
</feature>
<feature type="domain" description="YdbS-like PH" evidence="2">
    <location>
        <begin position="84"/>
        <end position="162"/>
    </location>
</feature>
<evidence type="ECO:0000313" key="4">
    <source>
        <dbReference type="Proteomes" id="UP001301653"/>
    </source>
</evidence>
<evidence type="ECO:0000259" key="2">
    <source>
        <dbReference type="Pfam" id="PF03703"/>
    </source>
</evidence>
<dbReference type="EMBL" id="JAYFUH010000241">
    <property type="protein sequence ID" value="MEA5668334.1"/>
    <property type="molecule type" value="Genomic_DNA"/>
</dbReference>
<reference evidence="3 4" key="1">
    <citation type="submission" date="2023-12" db="EMBL/GenBank/DDBJ databases">
        <title>Stenotrophomonas guangdongensis sp. nov., isolated from wilted pepper plants (Capsicum annuum).</title>
        <authorList>
            <person name="Qiu M."/>
            <person name="Li Y."/>
            <person name="Liu Q."/>
            <person name="Zhang X."/>
            <person name="Huang Y."/>
            <person name="Guo R."/>
            <person name="Hu M."/>
            <person name="Zhou J."/>
            <person name="Zhou X."/>
        </authorList>
    </citation>
    <scope>NUCLEOTIDE SEQUENCE [LARGE SCALE GENOMIC DNA]</scope>
    <source>
        <strain evidence="3 4">MH1</strain>
    </source>
</reference>
<dbReference type="Pfam" id="PF03703">
    <property type="entry name" value="bPH_2"/>
    <property type="match status" value="1"/>
</dbReference>
<keyword evidence="1" id="KW-0472">Membrane</keyword>
<dbReference type="InterPro" id="IPR005182">
    <property type="entry name" value="YdbS-like_PH"/>
</dbReference>
<dbReference type="PANTHER" id="PTHR34473:SF3">
    <property type="entry name" value="TRANSMEMBRANE PROTEIN-RELATED"/>
    <property type="match status" value="1"/>
</dbReference>